<evidence type="ECO:0000313" key="1">
    <source>
        <dbReference type="EMBL" id="KAI4338261.1"/>
    </source>
</evidence>
<keyword evidence="2" id="KW-1185">Reference proteome</keyword>
<dbReference type="EMBL" id="CM039431">
    <property type="protein sequence ID" value="KAI4338261.1"/>
    <property type="molecule type" value="Genomic_DNA"/>
</dbReference>
<sequence>MTLPPLKQFLNNTLFYPLPWSLLVCFISFLFVLKLKWRSKLIKLPPSPPKLPVIGNLHQLGTLPHRTFTAVSQKYGPMMLLYLGQIPTLVVSSADLAREIMKTHDITFADRPQTT</sequence>
<dbReference type="Proteomes" id="UP000828941">
    <property type="component" value="Chromosome 6"/>
</dbReference>
<gene>
    <name evidence="1" type="ORF">L6164_016603</name>
</gene>
<proteinExistence type="predicted"/>
<protein>
    <submittedName>
        <fullName evidence="1">Uncharacterized protein</fullName>
    </submittedName>
</protein>
<comment type="caution">
    <text evidence="1">The sequence shown here is derived from an EMBL/GenBank/DDBJ whole genome shotgun (WGS) entry which is preliminary data.</text>
</comment>
<name>A0ACB9NQL3_BAUVA</name>
<accession>A0ACB9NQL3</accession>
<organism evidence="1 2">
    <name type="scientific">Bauhinia variegata</name>
    <name type="common">Purple orchid tree</name>
    <name type="synonym">Phanera variegata</name>
    <dbReference type="NCBI Taxonomy" id="167791"/>
    <lineage>
        <taxon>Eukaryota</taxon>
        <taxon>Viridiplantae</taxon>
        <taxon>Streptophyta</taxon>
        <taxon>Embryophyta</taxon>
        <taxon>Tracheophyta</taxon>
        <taxon>Spermatophyta</taxon>
        <taxon>Magnoliopsida</taxon>
        <taxon>eudicotyledons</taxon>
        <taxon>Gunneridae</taxon>
        <taxon>Pentapetalae</taxon>
        <taxon>rosids</taxon>
        <taxon>fabids</taxon>
        <taxon>Fabales</taxon>
        <taxon>Fabaceae</taxon>
        <taxon>Cercidoideae</taxon>
        <taxon>Cercideae</taxon>
        <taxon>Bauhiniinae</taxon>
        <taxon>Bauhinia</taxon>
    </lineage>
</organism>
<evidence type="ECO:0000313" key="2">
    <source>
        <dbReference type="Proteomes" id="UP000828941"/>
    </source>
</evidence>
<reference evidence="1 2" key="1">
    <citation type="journal article" date="2022" name="DNA Res.">
        <title>Chromosomal-level genome assembly of the orchid tree Bauhinia variegata (Leguminosae; Cercidoideae) supports the allotetraploid origin hypothesis of Bauhinia.</title>
        <authorList>
            <person name="Zhong Y."/>
            <person name="Chen Y."/>
            <person name="Zheng D."/>
            <person name="Pang J."/>
            <person name="Liu Y."/>
            <person name="Luo S."/>
            <person name="Meng S."/>
            <person name="Qian L."/>
            <person name="Wei D."/>
            <person name="Dai S."/>
            <person name="Zhou R."/>
        </authorList>
    </citation>
    <scope>NUCLEOTIDE SEQUENCE [LARGE SCALE GENOMIC DNA]</scope>
    <source>
        <strain evidence="1">BV-YZ2020</strain>
    </source>
</reference>